<dbReference type="GO" id="GO:0004553">
    <property type="term" value="F:hydrolase activity, hydrolyzing O-glycosyl compounds"/>
    <property type="evidence" value="ECO:0007669"/>
    <property type="project" value="InterPro"/>
</dbReference>
<keyword evidence="3 6" id="KW-0378">Hydrolase</keyword>
<evidence type="ECO:0000313" key="9">
    <source>
        <dbReference type="Proteomes" id="UP000316167"/>
    </source>
</evidence>
<evidence type="ECO:0000256" key="4">
    <source>
        <dbReference type="ARBA" id="ARBA00023295"/>
    </source>
</evidence>
<dbReference type="InterPro" id="IPR023296">
    <property type="entry name" value="Glyco_hydro_beta-prop_sf"/>
</dbReference>
<dbReference type="Gene3D" id="2.115.10.20">
    <property type="entry name" value="Glycosyl hydrolase domain, family 43"/>
    <property type="match status" value="2"/>
</dbReference>
<dbReference type="GO" id="GO:0005975">
    <property type="term" value="P:carbohydrate metabolic process"/>
    <property type="evidence" value="ECO:0007669"/>
    <property type="project" value="InterPro"/>
</dbReference>
<name>A0A562SY61_9BACT</name>
<keyword evidence="7" id="KW-0732">Signal</keyword>
<dbReference type="AlphaFoldDB" id="A0A562SY61"/>
<dbReference type="Proteomes" id="UP000316167">
    <property type="component" value="Unassembled WGS sequence"/>
</dbReference>
<evidence type="ECO:0000256" key="2">
    <source>
        <dbReference type="ARBA" id="ARBA00009865"/>
    </source>
</evidence>
<dbReference type="CDD" id="cd08984">
    <property type="entry name" value="GH43-like"/>
    <property type="match status" value="1"/>
</dbReference>
<dbReference type="RefSeq" id="WP_144884671.1">
    <property type="nucleotide sequence ID" value="NZ_VLLE01000002.1"/>
</dbReference>
<sequence>MKNLKTSFVILCVLCAFVVQTSSAQNNSIPKPLYDDPVYHGAADPVIIYNKAKKKWWMLYTNRRASVKDSTVQWVHGTRIGIAESKDGVHWKYVDTANINYRPDVGYTHWAPDVIEHNGTYHMYLTYVPGTFKDWNHPRVIVHLTSKDLQNWNYQSTLKLVNARSDDEIGRQKVIDASVYQINDTTFRMWYNNERDGKSIYYADSKDLYNWVDKGKAIAARGEGPKTFFWQGKYFMIVDAWKGMEVYSSTDLLNWTKQSNRILENPGKRKDDQAIGGHCDVVVNKDGRAFVYYFTHPGRSKANPAAKGSFDDKRSVIQVAELKYVNNEIVCDRDAPIAVNKKGVKIL</sequence>
<feature type="chain" id="PRO_5021905006" evidence="7">
    <location>
        <begin position="25"/>
        <end position="347"/>
    </location>
</feature>
<dbReference type="OrthoDB" id="9759709at2"/>
<keyword evidence="4 6" id="KW-0326">Glycosidase</keyword>
<dbReference type="InterPro" id="IPR006710">
    <property type="entry name" value="Glyco_hydro_43"/>
</dbReference>
<comment type="pathway">
    <text evidence="1">Glycan metabolism; L-arabinan degradation.</text>
</comment>
<proteinExistence type="inferred from homology"/>
<comment type="caution">
    <text evidence="8">The sequence shown here is derived from an EMBL/GenBank/DDBJ whole genome shotgun (WGS) entry which is preliminary data.</text>
</comment>
<dbReference type="Pfam" id="PF04616">
    <property type="entry name" value="Glyco_hydro_43"/>
    <property type="match status" value="1"/>
</dbReference>
<dbReference type="InterPro" id="IPR050727">
    <property type="entry name" value="GH43_arabinanases"/>
</dbReference>
<organism evidence="8 9">
    <name type="scientific">Lacibacter cauensis</name>
    <dbReference type="NCBI Taxonomy" id="510947"/>
    <lineage>
        <taxon>Bacteria</taxon>
        <taxon>Pseudomonadati</taxon>
        <taxon>Bacteroidota</taxon>
        <taxon>Chitinophagia</taxon>
        <taxon>Chitinophagales</taxon>
        <taxon>Chitinophagaceae</taxon>
        <taxon>Lacibacter</taxon>
    </lineage>
</organism>
<comment type="similarity">
    <text evidence="2 6">Belongs to the glycosyl hydrolase 43 family.</text>
</comment>
<feature type="site" description="Important for catalytic activity, responsible for pKa modulation of the active site Glu and correct orientation of both the proton donor and substrate" evidence="5">
    <location>
        <position position="176"/>
    </location>
</feature>
<protein>
    <submittedName>
        <fullName evidence="8">Glycosyl hydrolase family 43</fullName>
    </submittedName>
</protein>
<feature type="signal peptide" evidence="7">
    <location>
        <begin position="1"/>
        <end position="24"/>
    </location>
</feature>
<reference evidence="8 9" key="1">
    <citation type="journal article" date="2015" name="Stand. Genomic Sci.">
        <title>Genomic Encyclopedia of Bacterial and Archaeal Type Strains, Phase III: the genomes of soil and plant-associated and newly described type strains.</title>
        <authorList>
            <person name="Whitman W.B."/>
            <person name="Woyke T."/>
            <person name="Klenk H.P."/>
            <person name="Zhou Y."/>
            <person name="Lilburn T.G."/>
            <person name="Beck B.J."/>
            <person name="De Vos P."/>
            <person name="Vandamme P."/>
            <person name="Eisen J.A."/>
            <person name="Garrity G."/>
            <person name="Hugenholtz P."/>
            <person name="Kyrpides N.C."/>
        </authorList>
    </citation>
    <scope>NUCLEOTIDE SEQUENCE [LARGE SCALE GENOMIC DNA]</scope>
    <source>
        <strain evidence="8 9">CGMCC 1.7271</strain>
    </source>
</reference>
<keyword evidence="9" id="KW-1185">Reference proteome</keyword>
<evidence type="ECO:0000256" key="6">
    <source>
        <dbReference type="RuleBase" id="RU361187"/>
    </source>
</evidence>
<evidence type="ECO:0000256" key="7">
    <source>
        <dbReference type="SAM" id="SignalP"/>
    </source>
</evidence>
<evidence type="ECO:0000256" key="5">
    <source>
        <dbReference type="PIRSR" id="PIRSR606710-2"/>
    </source>
</evidence>
<evidence type="ECO:0000256" key="1">
    <source>
        <dbReference type="ARBA" id="ARBA00004834"/>
    </source>
</evidence>
<evidence type="ECO:0000256" key="3">
    <source>
        <dbReference type="ARBA" id="ARBA00022801"/>
    </source>
</evidence>
<evidence type="ECO:0000313" key="8">
    <source>
        <dbReference type="EMBL" id="TWI85620.1"/>
    </source>
</evidence>
<dbReference type="PANTHER" id="PTHR43301:SF3">
    <property type="entry name" value="ARABINAN ENDO-1,5-ALPHA-L-ARABINOSIDASE A-RELATED"/>
    <property type="match status" value="1"/>
</dbReference>
<gene>
    <name evidence="8" type="ORF">IQ13_0783</name>
</gene>
<dbReference type="EMBL" id="VLLE01000002">
    <property type="protein sequence ID" value="TWI85620.1"/>
    <property type="molecule type" value="Genomic_DNA"/>
</dbReference>
<accession>A0A562SY61</accession>
<dbReference type="PANTHER" id="PTHR43301">
    <property type="entry name" value="ARABINAN ENDO-1,5-ALPHA-L-ARABINOSIDASE"/>
    <property type="match status" value="1"/>
</dbReference>
<dbReference type="SUPFAM" id="SSF75005">
    <property type="entry name" value="Arabinanase/levansucrase/invertase"/>
    <property type="match status" value="1"/>
</dbReference>